<evidence type="ECO:0000259" key="3">
    <source>
        <dbReference type="PROSITE" id="PS51186"/>
    </source>
</evidence>
<dbReference type="InterPro" id="IPR050832">
    <property type="entry name" value="Bact_Acetyltransf"/>
</dbReference>
<feature type="domain" description="N-acetyltransferase" evidence="3">
    <location>
        <begin position="4"/>
        <end position="139"/>
    </location>
</feature>
<comment type="caution">
    <text evidence="4">The sequence shown here is derived from an EMBL/GenBank/DDBJ whole genome shotgun (WGS) entry which is preliminary data.</text>
</comment>
<dbReference type="InterPro" id="IPR016181">
    <property type="entry name" value="Acyl_CoA_acyltransferase"/>
</dbReference>
<dbReference type="CDD" id="cd04301">
    <property type="entry name" value="NAT_SF"/>
    <property type="match status" value="1"/>
</dbReference>
<dbReference type="GO" id="GO:0016747">
    <property type="term" value="F:acyltransferase activity, transferring groups other than amino-acyl groups"/>
    <property type="evidence" value="ECO:0007669"/>
    <property type="project" value="InterPro"/>
</dbReference>
<dbReference type="PROSITE" id="PS51186">
    <property type="entry name" value="GNAT"/>
    <property type="match status" value="1"/>
</dbReference>
<organism evidence="4 5">
    <name type="scientific">Photobacterium rosenbergii</name>
    <dbReference type="NCBI Taxonomy" id="294936"/>
    <lineage>
        <taxon>Bacteria</taxon>
        <taxon>Pseudomonadati</taxon>
        <taxon>Pseudomonadota</taxon>
        <taxon>Gammaproteobacteria</taxon>
        <taxon>Vibrionales</taxon>
        <taxon>Vibrionaceae</taxon>
        <taxon>Photobacterium</taxon>
    </lineage>
</organism>
<keyword evidence="1 4" id="KW-0808">Transferase</keyword>
<reference evidence="4 5" key="1">
    <citation type="submission" date="2018-03" db="EMBL/GenBank/DDBJ databases">
        <title>Whole genome sequencing of Histamine producing bacteria.</title>
        <authorList>
            <person name="Butler K."/>
        </authorList>
    </citation>
    <scope>NUCLEOTIDE SEQUENCE [LARGE SCALE GENOMIC DNA]</scope>
    <source>
        <strain evidence="4 5">DSM 19138</strain>
    </source>
</reference>
<dbReference type="Proteomes" id="UP000241346">
    <property type="component" value="Unassembled WGS sequence"/>
</dbReference>
<evidence type="ECO:0000256" key="1">
    <source>
        <dbReference type="ARBA" id="ARBA00022679"/>
    </source>
</evidence>
<dbReference type="Pfam" id="PF00583">
    <property type="entry name" value="Acetyltransf_1"/>
    <property type="match status" value="1"/>
</dbReference>
<protein>
    <submittedName>
        <fullName evidence="4">GNAT family N-acetyltransferase</fullName>
    </submittedName>
</protein>
<accession>A0A2T3NAT8</accession>
<sequence>MGVDMIRQANIDDGPAIGKLLTQLGYQTSPEILESMLDDNRQATMVFDSEDELLGLIALIIFPYFPTGEQICRITALVTEKDKRGKGIGSTLIEVARNHAKKHGCQLLEVTTSLSRYQAQEFYAKNGFEKRSLRYTLEV</sequence>
<keyword evidence="2" id="KW-0012">Acyltransferase</keyword>
<dbReference type="PANTHER" id="PTHR43877">
    <property type="entry name" value="AMINOALKYLPHOSPHONATE N-ACETYLTRANSFERASE-RELATED-RELATED"/>
    <property type="match status" value="1"/>
</dbReference>
<dbReference type="InterPro" id="IPR000182">
    <property type="entry name" value="GNAT_dom"/>
</dbReference>
<gene>
    <name evidence="4" type="ORF">C9J01_17780</name>
</gene>
<dbReference type="Gene3D" id="3.40.630.30">
    <property type="match status" value="1"/>
</dbReference>
<dbReference type="AlphaFoldDB" id="A0A2T3NAT8"/>
<evidence type="ECO:0000313" key="4">
    <source>
        <dbReference type="EMBL" id="PSW10850.1"/>
    </source>
</evidence>
<proteinExistence type="predicted"/>
<dbReference type="EMBL" id="PYMB01000009">
    <property type="protein sequence ID" value="PSW10850.1"/>
    <property type="molecule type" value="Genomic_DNA"/>
</dbReference>
<evidence type="ECO:0000313" key="5">
    <source>
        <dbReference type="Proteomes" id="UP000241346"/>
    </source>
</evidence>
<dbReference type="SUPFAM" id="SSF55729">
    <property type="entry name" value="Acyl-CoA N-acyltransferases (Nat)"/>
    <property type="match status" value="1"/>
</dbReference>
<evidence type="ECO:0000256" key="2">
    <source>
        <dbReference type="ARBA" id="ARBA00023315"/>
    </source>
</evidence>
<name>A0A2T3NAT8_9GAMM</name>